<dbReference type="GO" id="GO:0005829">
    <property type="term" value="C:cytosol"/>
    <property type="evidence" value="ECO:0007669"/>
    <property type="project" value="GOC"/>
</dbReference>
<dbReference type="InterPro" id="IPR019514">
    <property type="entry name" value="Syndetin_C"/>
</dbReference>
<evidence type="ECO:0000256" key="2">
    <source>
        <dbReference type="ARBA" id="ARBA00022927"/>
    </source>
</evidence>
<dbReference type="PANTHER" id="PTHR13258:SF0">
    <property type="entry name" value="SYNDETIN"/>
    <property type="match status" value="1"/>
</dbReference>
<dbReference type="EMBL" id="GDKW01000561">
    <property type="protein sequence ID" value="JAI56034.1"/>
    <property type="molecule type" value="mRNA"/>
</dbReference>
<dbReference type="PANTHER" id="PTHR13258">
    <property type="entry name" value="SYNDETIN"/>
    <property type="match status" value="1"/>
</dbReference>
<proteinExistence type="evidence at transcript level"/>
<dbReference type="Pfam" id="PF10474">
    <property type="entry name" value="Syndetin_C"/>
    <property type="match status" value="1"/>
</dbReference>
<dbReference type="GO" id="GO:0015031">
    <property type="term" value="P:protein transport"/>
    <property type="evidence" value="ECO:0007669"/>
    <property type="project" value="UniProtKB-KW"/>
</dbReference>
<dbReference type="Pfam" id="PF10475">
    <property type="entry name" value="Vps54_N"/>
    <property type="match status" value="1"/>
</dbReference>
<feature type="domain" description="Vacuolar protein sorting-associated protein 54 N-terminal" evidence="5">
    <location>
        <begin position="57"/>
        <end position="345"/>
    </location>
</feature>
<dbReference type="GO" id="GO:1990745">
    <property type="term" value="C:EARP complex"/>
    <property type="evidence" value="ECO:0007669"/>
    <property type="project" value="InterPro"/>
</dbReference>
<keyword evidence="2" id="KW-0653">Protein transport</keyword>
<accession>A0A0P4VTR9</accession>
<dbReference type="GO" id="GO:0000149">
    <property type="term" value="F:SNARE binding"/>
    <property type="evidence" value="ECO:0007669"/>
    <property type="project" value="TreeGrafter"/>
</dbReference>
<protein>
    <submittedName>
        <fullName evidence="6">Putative coiled-coil domain-containing protein</fullName>
    </submittedName>
</protein>
<evidence type="ECO:0000313" key="6">
    <source>
        <dbReference type="EMBL" id="JAI56034.1"/>
    </source>
</evidence>
<dbReference type="InterPro" id="IPR019515">
    <property type="entry name" value="VPS54_N"/>
</dbReference>
<name>A0A0P4VTR9_9HEMI</name>
<reference evidence="6" key="1">
    <citation type="journal article" date="2016" name="PLoS Negl. Trop. Dis.">
        <title>A Deep Insight into the Sialome of Rhodnius neglectus, a Vector of Chagas Disease.</title>
        <authorList>
            <person name="Santiago P.B."/>
            <person name="Assumpcao T.C."/>
            <person name="Araujo C.N."/>
            <person name="Bastos I.M."/>
            <person name="Neves D."/>
            <person name="Silva I.G."/>
            <person name="Charneau S."/>
            <person name="Queiroz R.M."/>
            <person name="Raiol T."/>
            <person name="Oliveira J.V."/>
            <person name="Sousa M.V."/>
            <person name="Calvo E."/>
            <person name="Ribeiro J.M."/>
            <person name="Santana J.M."/>
        </authorList>
    </citation>
    <scope>NUCLEOTIDE SEQUENCE</scope>
    <source>
        <tissue evidence="6">Salivary glands</tissue>
    </source>
</reference>
<feature type="domain" description="Syndetin C-terminal" evidence="4">
    <location>
        <begin position="682"/>
        <end position="915"/>
    </location>
</feature>
<organism evidence="6">
    <name type="scientific">Rhodnius neglectus</name>
    <dbReference type="NCBI Taxonomy" id="72488"/>
    <lineage>
        <taxon>Eukaryota</taxon>
        <taxon>Metazoa</taxon>
        <taxon>Ecdysozoa</taxon>
        <taxon>Arthropoda</taxon>
        <taxon>Hexapoda</taxon>
        <taxon>Insecta</taxon>
        <taxon>Pterygota</taxon>
        <taxon>Neoptera</taxon>
        <taxon>Paraneoptera</taxon>
        <taxon>Hemiptera</taxon>
        <taxon>Heteroptera</taxon>
        <taxon>Panheteroptera</taxon>
        <taxon>Cimicomorpha</taxon>
        <taxon>Reduviidae</taxon>
        <taxon>Triatominae</taxon>
        <taxon>Rhodnius</taxon>
    </lineage>
</organism>
<sequence length="923" mass="105736">MDGFKSKIFDLIHLQGNVKIPIVGNPVDFTHEERSVQEKNGENVANRTDRPSDQEILESVDAKYFNESSNFDAGKYELQKFENIADISKIESHLQKLKQQQLVVSNNVLQMILEKQSACQEEFNRILEVQTCVEDILKDIKSGRDKLDIATRHFTTASLGILANYRKRTLVQQLLRSLNTIKTLHQTEFRMSELLQLGDFPGAIALLLECQGVAAMYRHFNCVAALNSKLQDTLVMAEEHLDVALAKICYEFDEEIYKKLQSAYFLLGKTQTAMDQLHMHFTSAVHNTAFNVVLSFVECSSPSGAKMQYAQLCKEIEDGNLILCLLSLCKALWCIVLSYYQVVCWHQKHPQNSEDTDFESNYNEQYVKQKLNNGLTRLWHDVQTRVSTLVLAANLANYKFDDFLQVLSILHRLSEIGEELCGSDSEEVTNSVRTQSSNYFSTYHATKLDDLKVFFENEAWTHCPVRSDFSFLHLQEFRGLRCSVEQCAGVQLRHDTSIDSSSVGANFFNRFPDPKKRTPFDSNFHMNSTDEDILANAPEDPSGYFSEESEDDEIDAAQVSQDLGKEKELSHCSSGPLLTNTTLTVLRLCGKYLQMSRLLKFIASEVVMALTQLFEYYLYTVYVFFTSDLPITMCPNIISLKLQAVLNRIKENLIQDDEMECNKKVVEASISPVVDLTNPETLCGLKERIVAVESLVFLSEEFNFLKSYLEKLLQSQGSTHVLNQFYNQTVAVSLEMRKPVYACVSWRLVDARKVLNMMSRVDWEVKDVMSQHSKYVDYLIMELQLFHGKLSQLKTRLHVPEPAENIIWENVIYFLANLFVEGFSSSKKCSNGGRALMQLDFIQLISKLEKLCSLRPIPHREYVEAYVKAYYQPEDDLESWIKDHSEYTSRHLTALACSACQNNKKTRQRLCALIDELEKSAIR</sequence>
<evidence type="ECO:0000256" key="3">
    <source>
        <dbReference type="ARBA" id="ARBA00023054"/>
    </source>
</evidence>
<evidence type="ECO:0000256" key="1">
    <source>
        <dbReference type="ARBA" id="ARBA00022448"/>
    </source>
</evidence>
<dbReference type="AlphaFoldDB" id="A0A0P4VTR9"/>
<evidence type="ECO:0000259" key="4">
    <source>
        <dbReference type="Pfam" id="PF10474"/>
    </source>
</evidence>
<evidence type="ECO:0000259" key="5">
    <source>
        <dbReference type="Pfam" id="PF10475"/>
    </source>
</evidence>
<dbReference type="InterPro" id="IPR040047">
    <property type="entry name" value="VPS50"/>
</dbReference>
<dbReference type="GO" id="GO:0042147">
    <property type="term" value="P:retrograde transport, endosome to Golgi"/>
    <property type="evidence" value="ECO:0007669"/>
    <property type="project" value="InterPro"/>
</dbReference>
<keyword evidence="1" id="KW-0813">Transport</keyword>
<keyword evidence="3" id="KW-0175">Coiled coil</keyword>
<dbReference type="GO" id="GO:0032456">
    <property type="term" value="P:endocytic recycling"/>
    <property type="evidence" value="ECO:0007669"/>
    <property type="project" value="InterPro"/>
</dbReference>